<dbReference type="GO" id="GO:0030261">
    <property type="term" value="P:chromosome condensation"/>
    <property type="evidence" value="ECO:0007669"/>
    <property type="project" value="TreeGrafter"/>
</dbReference>
<comment type="similarity">
    <text evidence="7">Belongs to the histone H1/H5 family.</text>
</comment>
<dbReference type="GO" id="GO:0005634">
    <property type="term" value="C:nucleus"/>
    <property type="evidence" value="ECO:0007669"/>
    <property type="project" value="UniProtKB-SubCell"/>
</dbReference>
<reference evidence="10" key="1">
    <citation type="submission" date="2021-06" db="EMBL/GenBank/DDBJ databases">
        <authorList>
            <person name="Kallberg Y."/>
            <person name="Tangrot J."/>
            <person name="Rosling A."/>
        </authorList>
    </citation>
    <scope>NUCLEOTIDE SEQUENCE</scope>
    <source>
        <strain evidence="10">MT106</strain>
    </source>
</reference>
<evidence type="ECO:0000313" key="11">
    <source>
        <dbReference type="Proteomes" id="UP000789831"/>
    </source>
</evidence>
<feature type="region of interest" description="Disordered" evidence="8">
    <location>
        <begin position="1"/>
        <end position="20"/>
    </location>
</feature>
<evidence type="ECO:0000256" key="2">
    <source>
        <dbReference type="ARBA" id="ARBA00004286"/>
    </source>
</evidence>
<dbReference type="GO" id="GO:0000786">
    <property type="term" value="C:nucleosome"/>
    <property type="evidence" value="ECO:0007669"/>
    <property type="project" value="InterPro"/>
</dbReference>
<keyword evidence="11" id="KW-1185">Reference proteome</keyword>
<dbReference type="InterPro" id="IPR005818">
    <property type="entry name" value="Histone_H1/H5_H15"/>
</dbReference>
<evidence type="ECO:0000259" key="9">
    <source>
        <dbReference type="PROSITE" id="PS51504"/>
    </source>
</evidence>
<feature type="compositionally biased region" description="Basic residues" evidence="8">
    <location>
        <begin position="130"/>
        <end position="151"/>
    </location>
</feature>
<keyword evidence="6 7" id="KW-0539">Nucleus</keyword>
<feature type="region of interest" description="Disordered" evidence="8">
    <location>
        <begin position="79"/>
        <end position="173"/>
    </location>
</feature>
<dbReference type="PANTHER" id="PTHR11467:SF36">
    <property type="entry name" value="HISTONE 24-RELATED"/>
    <property type="match status" value="1"/>
</dbReference>
<evidence type="ECO:0000256" key="4">
    <source>
        <dbReference type="ARBA" id="ARBA00022454"/>
    </source>
</evidence>
<dbReference type="OrthoDB" id="1110759at2759"/>
<feature type="compositionally biased region" description="Basic and acidic residues" evidence="8">
    <location>
        <begin position="91"/>
        <end position="124"/>
    </location>
</feature>
<comment type="subcellular location">
    <subcellularLocation>
        <location evidence="2">Chromosome</location>
    </subcellularLocation>
    <subcellularLocation>
        <location evidence="1 7">Nucleus</location>
    </subcellularLocation>
</comment>
<dbReference type="Pfam" id="PF00538">
    <property type="entry name" value="Linker_histone"/>
    <property type="match status" value="1"/>
</dbReference>
<keyword evidence="4 7" id="KW-0158">Chromosome</keyword>
<organism evidence="10 11">
    <name type="scientific">Ambispora gerdemannii</name>
    <dbReference type="NCBI Taxonomy" id="144530"/>
    <lineage>
        <taxon>Eukaryota</taxon>
        <taxon>Fungi</taxon>
        <taxon>Fungi incertae sedis</taxon>
        <taxon>Mucoromycota</taxon>
        <taxon>Glomeromycotina</taxon>
        <taxon>Glomeromycetes</taxon>
        <taxon>Archaeosporales</taxon>
        <taxon>Ambisporaceae</taxon>
        <taxon>Ambispora</taxon>
    </lineage>
</organism>
<gene>
    <name evidence="10" type="ORF">AGERDE_LOCUS10092</name>
</gene>
<feature type="domain" description="H15" evidence="9">
    <location>
        <begin position="19"/>
        <end position="92"/>
    </location>
</feature>
<evidence type="ECO:0000256" key="5">
    <source>
        <dbReference type="ARBA" id="ARBA00023125"/>
    </source>
</evidence>
<evidence type="ECO:0000256" key="7">
    <source>
        <dbReference type="RuleBase" id="RU003894"/>
    </source>
</evidence>
<accession>A0A9N9D0Q4</accession>
<comment type="caution">
    <text evidence="10">The sequence shown here is derived from an EMBL/GenBank/DDBJ whole genome shotgun (WGS) entry which is preliminary data.</text>
</comment>
<dbReference type="GO" id="GO:0003690">
    <property type="term" value="F:double-stranded DNA binding"/>
    <property type="evidence" value="ECO:0007669"/>
    <property type="project" value="TreeGrafter"/>
</dbReference>
<evidence type="ECO:0000256" key="6">
    <source>
        <dbReference type="ARBA" id="ARBA00023242"/>
    </source>
</evidence>
<evidence type="ECO:0000256" key="3">
    <source>
        <dbReference type="ARBA" id="ARBA00020833"/>
    </source>
</evidence>
<name>A0A9N9D0Q4_9GLOM</name>
<dbReference type="PANTHER" id="PTHR11467">
    <property type="entry name" value="HISTONE H1"/>
    <property type="match status" value="1"/>
</dbReference>
<dbReference type="InterPro" id="IPR005819">
    <property type="entry name" value="H1/H5"/>
</dbReference>
<dbReference type="PROSITE" id="PS51504">
    <property type="entry name" value="H15"/>
    <property type="match status" value="1"/>
</dbReference>
<dbReference type="SMART" id="SM00526">
    <property type="entry name" value="H15"/>
    <property type="match status" value="1"/>
</dbReference>
<dbReference type="GO" id="GO:0006334">
    <property type="term" value="P:nucleosome assembly"/>
    <property type="evidence" value="ECO:0007669"/>
    <property type="project" value="InterPro"/>
</dbReference>
<dbReference type="GO" id="GO:0045910">
    <property type="term" value="P:negative regulation of DNA recombination"/>
    <property type="evidence" value="ECO:0007669"/>
    <property type="project" value="TreeGrafter"/>
</dbReference>
<dbReference type="AlphaFoldDB" id="A0A9N9D0Q4"/>
<sequence>MAKTTQTKSAPKKVAAASTHPKYEDMIKAAIIALKERKGSSRQAIKKWILNTHKLPDNPTTTSRIKLAINKGVEKQLFAFNNGPSGTIKLVKKEPIKKEKKEVEKKEKPKKEKKEVKPKIEKKAAVTKKTTTKKTPKKAAPKKAAAPRKTTKAATNTKRSATKRTTSKTKKDA</sequence>
<dbReference type="SUPFAM" id="SSF46785">
    <property type="entry name" value="Winged helix' DNA-binding domain"/>
    <property type="match status" value="1"/>
</dbReference>
<evidence type="ECO:0000256" key="1">
    <source>
        <dbReference type="ARBA" id="ARBA00004123"/>
    </source>
</evidence>
<dbReference type="GO" id="GO:0030527">
    <property type="term" value="F:structural constituent of chromatin"/>
    <property type="evidence" value="ECO:0007669"/>
    <property type="project" value="InterPro"/>
</dbReference>
<dbReference type="Proteomes" id="UP000789831">
    <property type="component" value="Unassembled WGS sequence"/>
</dbReference>
<protein>
    <recommendedName>
        <fullName evidence="3">Histone H1</fullName>
    </recommendedName>
</protein>
<dbReference type="CDD" id="cd00073">
    <property type="entry name" value="H15"/>
    <property type="match status" value="1"/>
</dbReference>
<dbReference type="EMBL" id="CAJVPL010002876">
    <property type="protein sequence ID" value="CAG8621640.1"/>
    <property type="molecule type" value="Genomic_DNA"/>
</dbReference>
<dbReference type="InterPro" id="IPR036390">
    <property type="entry name" value="WH_DNA-bd_sf"/>
</dbReference>
<dbReference type="PRINTS" id="PR00624">
    <property type="entry name" value="HISTONEH5"/>
</dbReference>
<evidence type="ECO:0000313" key="10">
    <source>
        <dbReference type="EMBL" id="CAG8621640.1"/>
    </source>
</evidence>
<proteinExistence type="inferred from homology"/>
<feature type="compositionally biased region" description="Basic residues" evidence="8">
    <location>
        <begin position="160"/>
        <end position="173"/>
    </location>
</feature>
<dbReference type="GO" id="GO:0031492">
    <property type="term" value="F:nucleosomal DNA binding"/>
    <property type="evidence" value="ECO:0007669"/>
    <property type="project" value="TreeGrafter"/>
</dbReference>
<keyword evidence="5 7" id="KW-0238">DNA-binding</keyword>
<dbReference type="InterPro" id="IPR036388">
    <property type="entry name" value="WH-like_DNA-bd_sf"/>
</dbReference>
<dbReference type="Gene3D" id="1.10.10.10">
    <property type="entry name" value="Winged helix-like DNA-binding domain superfamily/Winged helix DNA-binding domain"/>
    <property type="match status" value="1"/>
</dbReference>
<evidence type="ECO:0000256" key="8">
    <source>
        <dbReference type="SAM" id="MobiDB-lite"/>
    </source>
</evidence>